<evidence type="ECO:0000313" key="2">
    <source>
        <dbReference type="Proteomes" id="UP000634136"/>
    </source>
</evidence>
<evidence type="ECO:0000313" key="1">
    <source>
        <dbReference type="EMBL" id="KAF7805500.1"/>
    </source>
</evidence>
<protein>
    <submittedName>
        <fullName evidence="1">Uncharacterized protein</fullName>
    </submittedName>
</protein>
<organism evidence="1 2">
    <name type="scientific">Senna tora</name>
    <dbReference type="NCBI Taxonomy" id="362788"/>
    <lineage>
        <taxon>Eukaryota</taxon>
        <taxon>Viridiplantae</taxon>
        <taxon>Streptophyta</taxon>
        <taxon>Embryophyta</taxon>
        <taxon>Tracheophyta</taxon>
        <taxon>Spermatophyta</taxon>
        <taxon>Magnoliopsida</taxon>
        <taxon>eudicotyledons</taxon>
        <taxon>Gunneridae</taxon>
        <taxon>Pentapetalae</taxon>
        <taxon>rosids</taxon>
        <taxon>fabids</taxon>
        <taxon>Fabales</taxon>
        <taxon>Fabaceae</taxon>
        <taxon>Caesalpinioideae</taxon>
        <taxon>Cassia clade</taxon>
        <taxon>Senna</taxon>
    </lineage>
</organism>
<name>A0A834SN01_9FABA</name>
<dbReference type="AlphaFoldDB" id="A0A834SN01"/>
<proteinExistence type="predicted"/>
<dbReference type="Proteomes" id="UP000634136">
    <property type="component" value="Unassembled WGS sequence"/>
</dbReference>
<reference evidence="1" key="1">
    <citation type="submission" date="2020-09" db="EMBL/GenBank/DDBJ databases">
        <title>Genome-Enabled Discovery of Anthraquinone Biosynthesis in Senna tora.</title>
        <authorList>
            <person name="Kang S.-H."/>
            <person name="Pandey R.P."/>
            <person name="Lee C.-M."/>
            <person name="Sim J.-S."/>
            <person name="Jeong J.-T."/>
            <person name="Choi B.-S."/>
            <person name="Jung M."/>
            <person name="Ginzburg D."/>
            <person name="Zhao K."/>
            <person name="Won S.Y."/>
            <person name="Oh T.-J."/>
            <person name="Yu Y."/>
            <person name="Kim N.-H."/>
            <person name="Lee O.R."/>
            <person name="Lee T.-H."/>
            <person name="Bashyal P."/>
            <person name="Kim T.-S."/>
            <person name="Lee W.-H."/>
            <person name="Kawkins C."/>
            <person name="Kim C.-K."/>
            <person name="Kim J.S."/>
            <person name="Ahn B.O."/>
            <person name="Rhee S.Y."/>
            <person name="Sohng J.K."/>
        </authorList>
    </citation>
    <scope>NUCLEOTIDE SEQUENCE</scope>
    <source>
        <tissue evidence="1">Leaf</tissue>
    </source>
</reference>
<accession>A0A834SN01</accession>
<dbReference type="EMBL" id="JAAIUW010000012">
    <property type="protein sequence ID" value="KAF7805500.1"/>
    <property type="molecule type" value="Genomic_DNA"/>
</dbReference>
<comment type="caution">
    <text evidence="1">The sequence shown here is derived from an EMBL/GenBank/DDBJ whole genome shotgun (WGS) entry which is preliminary data.</text>
</comment>
<sequence>MPILDRVLGVHKQSNQNDNPVVCIKSQEVHAARATYQWGNGLKGKHICMCLAIRRKRHVSKKEGHARLVSETWLTGFLANVSYPEGPPHDLRLLAMCASPNGQSHWLAVTLLRPHILTYYKLQRRRQFGASYIA</sequence>
<keyword evidence="2" id="KW-1185">Reference proteome</keyword>
<gene>
    <name evidence="1" type="ORF">G2W53_037661</name>
</gene>